<gene>
    <name evidence="1" type="ORF">QO014_002647</name>
</gene>
<protein>
    <submittedName>
        <fullName evidence="1">Uncharacterized protein</fullName>
    </submittedName>
</protein>
<name>A0ABU0H7K1_9HYPH</name>
<accession>A0ABU0H7K1</accession>
<sequence length="423" mass="46465">MKLRQVIGDQLDVAGCCRRLFGRQFDKVPQQGIADCITDVASEEDRIDGPAFTRIPGRPCGCVACCDLGRTKSLALRRVGRVPPSGPDPKDLFRLSKTQDHPADLANWCRKPPAQRRLQRCNLVRELERYILYVVRSRSLALHKIAEVGILLVGLGKSPRKRTRLAGFGRHRAPQIGDIVVIIQQVAGDGRQSAIGRDRHEIADGRRVAAIGLSQSTGTLEALDLDRGSIGNDGGAGYRALIIKTDIREKLGQSLAELIPILKVRRRDYQGAFRPQNAGYFLKKRPLAFEASDQPEADDDIDGIVVQQDRVCVRNYELNVGCGVGRAGDGDGGFVWIDTNDIPGDLSDQTAAVALTAGNIENGLAATQLEGKEIHLMLFVPNSAGNARNVTLSIELELLRRLWKSVLILRHRRLTSSLRLTRG</sequence>
<reference evidence="1 2" key="1">
    <citation type="submission" date="2023-07" db="EMBL/GenBank/DDBJ databases">
        <title>Genomic Encyclopedia of Type Strains, Phase IV (KMG-IV): sequencing the most valuable type-strain genomes for metagenomic binning, comparative biology and taxonomic classification.</title>
        <authorList>
            <person name="Goeker M."/>
        </authorList>
    </citation>
    <scope>NUCLEOTIDE SEQUENCE [LARGE SCALE GENOMIC DNA]</scope>
    <source>
        <strain evidence="1 2">B6-8</strain>
    </source>
</reference>
<dbReference type="EMBL" id="JAUSVO010000003">
    <property type="protein sequence ID" value="MDQ0438255.1"/>
    <property type="molecule type" value="Genomic_DNA"/>
</dbReference>
<evidence type="ECO:0000313" key="2">
    <source>
        <dbReference type="Proteomes" id="UP001241603"/>
    </source>
</evidence>
<proteinExistence type="predicted"/>
<dbReference type="Proteomes" id="UP001241603">
    <property type="component" value="Unassembled WGS sequence"/>
</dbReference>
<evidence type="ECO:0000313" key="1">
    <source>
        <dbReference type="EMBL" id="MDQ0438255.1"/>
    </source>
</evidence>
<comment type="caution">
    <text evidence="1">The sequence shown here is derived from an EMBL/GenBank/DDBJ whole genome shotgun (WGS) entry which is preliminary data.</text>
</comment>
<organism evidence="1 2">
    <name type="scientific">Kaistia dalseonensis</name>
    <dbReference type="NCBI Taxonomy" id="410840"/>
    <lineage>
        <taxon>Bacteria</taxon>
        <taxon>Pseudomonadati</taxon>
        <taxon>Pseudomonadota</taxon>
        <taxon>Alphaproteobacteria</taxon>
        <taxon>Hyphomicrobiales</taxon>
        <taxon>Kaistiaceae</taxon>
        <taxon>Kaistia</taxon>
    </lineage>
</organism>
<keyword evidence="2" id="KW-1185">Reference proteome</keyword>